<reference evidence="3 4" key="1">
    <citation type="journal article" date="2013" name="PLoS ONE">
        <title>Genomic and secretomic analyses reveal unique features of the lignocellulolytic enzyme system of Penicillium decumbens.</title>
        <authorList>
            <person name="Liu G."/>
            <person name="Zhang L."/>
            <person name="Wei X."/>
            <person name="Zou G."/>
            <person name="Qin Y."/>
            <person name="Ma L."/>
            <person name="Li J."/>
            <person name="Zheng H."/>
            <person name="Wang S."/>
            <person name="Wang C."/>
            <person name="Xun L."/>
            <person name="Zhao G.-P."/>
            <person name="Zhou Z."/>
            <person name="Qu Y."/>
        </authorList>
    </citation>
    <scope>NUCLEOTIDE SEQUENCE [LARGE SCALE GENOMIC DNA]</scope>
    <source>
        <strain evidence="4">114-2 / CGMCC 5302</strain>
    </source>
</reference>
<evidence type="ECO:0000259" key="2">
    <source>
        <dbReference type="Pfam" id="PF14661"/>
    </source>
</evidence>
<dbReference type="Proteomes" id="UP000019376">
    <property type="component" value="Unassembled WGS sequence"/>
</dbReference>
<feature type="compositionally biased region" description="Pro residues" evidence="1">
    <location>
        <begin position="456"/>
        <end position="468"/>
    </location>
</feature>
<accession>S7ZC52</accession>
<evidence type="ECO:0000313" key="3">
    <source>
        <dbReference type="EMBL" id="EPS28210.1"/>
    </source>
</evidence>
<sequence length="614" mass="69092">MAAPRVPRPRPLDWTGPSQLAIFVRNLKLLHLDRRNDWPGITLHALSPSSQNQRQRIRLIEWSLYHLFMIWDSELTQNKLRPFFPPLEHLQSVNLRAALFRALAELKKNGDLGRETILRKTMLDDCRGEKFEEVLAVFSTAVLRKLLALSATEMIWNPAMAISTASAITPVDYQNLVPLIIAHRFSLNATGARRARFEETFARFSGLLDDKRVELTKRAEQTKGISNREQNLSQTDSEALVQELRTNWMGNVEWATALQHGGSRTSSDAFLERPFPQAWKQASQSTTVDVNDGAEIDLVTDLETRVLRLRGRLRKWHEFNDSLREKCQIHEGHVTPTLSRPRLMFRDHQSLTVASISKTVRASADRGRELNEADRSFMAQVNAAITRTEDNSRVDQGADATAHLPELKLSRKPRATKPSEFMTEVNHDDRERAIPSIALYEPHTHTGSSCSESIPSSPPPPANLPPAGPGDDAQSDEDEEATLPQPPQSQPYNLVERTRKSMSLIPPLPAQESHHLPKRRGPRPSFPVNQFETPRKPSGADISRCSTPKDKLFEEDADYASVFKSRPRIALSPISSPAVHVSPSIMEGESFDLGYDEGALEDMDSPSITSRYRS</sequence>
<feature type="region of interest" description="Disordered" evidence="1">
    <location>
        <begin position="388"/>
        <end position="494"/>
    </location>
</feature>
<name>S7ZC52_PENO1</name>
<dbReference type="AlphaFoldDB" id="S7ZC52"/>
<dbReference type="EMBL" id="KB644410">
    <property type="protein sequence ID" value="EPS28210.1"/>
    <property type="molecule type" value="Genomic_DNA"/>
</dbReference>
<dbReference type="HOGENOM" id="CLU_013984_0_1_1"/>
<protein>
    <recommendedName>
        <fullName evidence="2">HAUS augmin-like complex subunit 6 N-terminal domain-containing protein</fullName>
    </recommendedName>
</protein>
<dbReference type="eggNOG" id="ENOG502S4RN">
    <property type="taxonomic scope" value="Eukaryota"/>
</dbReference>
<feature type="domain" description="HAUS augmin-like complex subunit 6 N-terminal" evidence="2">
    <location>
        <begin position="23"/>
        <end position="248"/>
    </location>
</feature>
<dbReference type="OrthoDB" id="5575722at2759"/>
<dbReference type="InterPro" id="IPR028163">
    <property type="entry name" value="HAUS_6_N"/>
</dbReference>
<dbReference type="PhylomeDB" id="S7ZC52"/>
<organism evidence="3 4">
    <name type="scientific">Penicillium oxalicum (strain 114-2 / CGMCC 5302)</name>
    <name type="common">Penicillium decumbens</name>
    <dbReference type="NCBI Taxonomy" id="933388"/>
    <lineage>
        <taxon>Eukaryota</taxon>
        <taxon>Fungi</taxon>
        <taxon>Dikarya</taxon>
        <taxon>Ascomycota</taxon>
        <taxon>Pezizomycotina</taxon>
        <taxon>Eurotiomycetes</taxon>
        <taxon>Eurotiomycetidae</taxon>
        <taxon>Eurotiales</taxon>
        <taxon>Aspergillaceae</taxon>
        <taxon>Penicillium</taxon>
    </lineage>
</organism>
<feature type="region of interest" description="Disordered" evidence="1">
    <location>
        <begin position="507"/>
        <end position="549"/>
    </location>
</feature>
<dbReference type="STRING" id="933388.S7ZC52"/>
<proteinExistence type="predicted"/>
<gene>
    <name evidence="3" type="ORF">PDE_03156</name>
</gene>
<evidence type="ECO:0000256" key="1">
    <source>
        <dbReference type="SAM" id="MobiDB-lite"/>
    </source>
</evidence>
<dbReference type="Pfam" id="PF14661">
    <property type="entry name" value="HAUS6_N"/>
    <property type="match status" value="1"/>
</dbReference>
<keyword evidence="4" id="KW-1185">Reference proteome</keyword>
<evidence type="ECO:0000313" key="4">
    <source>
        <dbReference type="Proteomes" id="UP000019376"/>
    </source>
</evidence>